<evidence type="ECO:0000256" key="2">
    <source>
        <dbReference type="ARBA" id="ARBA00022475"/>
    </source>
</evidence>
<dbReference type="InterPro" id="IPR004014">
    <property type="entry name" value="ATPase_P-typ_cation-transptr_N"/>
</dbReference>
<evidence type="ECO:0000313" key="5">
    <source>
        <dbReference type="EMBL" id="CAD9858123.1"/>
    </source>
</evidence>
<evidence type="ECO:0008006" key="6">
    <source>
        <dbReference type="Google" id="ProtNLM"/>
    </source>
</evidence>
<name>A0A7S2USP6_9STRA</name>
<dbReference type="Pfam" id="PF00122">
    <property type="entry name" value="E1-E2_ATPase"/>
    <property type="match status" value="1"/>
</dbReference>
<dbReference type="GO" id="GO:0036376">
    <property type="term" value="P:sodium ion export across plasma membrane"/>
    <property type="evidence" value="ECO:0007669"/>
    <property type="project" value="TreeGrafter"/>
</dbReference>
<dbReference type="InterPro" id="IPR050510">
    <property type="entry name" value="Cation_transp_ATPase_P-type"/>
</dbReference>
<gene>
    <name evidence="5" type="ORF">FJAP1339_LOCUS641</name>
</gene>
<accession>A0A7S2USP6</accession>
<evidence type="ECO:0000259" key="3">
    <source>
        <dbReference type="Pfam" id="PF00122"/>
    </source>
</evidence>
<evidence type="ECO:0000259" key="4">
    <source>
        <dbReference type="Pfam" id="PF00690"/>
    </source>
</evidence>
<dbReference type="SUPFAM" id="SSF81653">
    <property type="entry name" value="Calcium ATPase, transduction domain A"/>
    <property type="match status" value="1"/>
</dbReference>
<organism evidence="5">
    <name type="scientific">Fibrocapsa japonica</name>
    <dbReference type="NCBI Taxonomy" id="94617"/>
    <lineage>
        <taxon>Eukaryota</taxon>
        <taxon>Sar</taxon>
        <taxon>Stramenopiles</taxon>
        <taxon>Ochrophyta</taxon>
        <taxon>Raphidophyceae</taxon>
        <taxon>Chattonellales</taxon>
        <taxon>Chattonellaceae</taxon>
        <taxon>Fibrocapsa</taxon>
    </lineage>
</organism>
<dbReference type="GO" id="GO:0005391">
    <property type="term" value="F:P-type sodium:potassium-exchanging transporter activity"/>
    <property type="evidence" value="ECO:0007669"/>
    <property type="project" value="TreeGrafter"/>
</dbReference>
<dbReference type="PANTHER" id="PTHR43294:SF21">
    <property type="entry name" value="CATION TRANSPORTING ATPASE"/>
    <property type="match status" value="1"/>
</dbReference>
<dbReference type="Pfam" id="PF00690">
    <property type="entry name" value="Cation_ATPase_N"/>
    <property type="match status" value="1"/>
</dbReference>
<feature type="domain" description="P-type ATPase A" evidence="3">
    <location>
        <begin position="81"/>
        <end position="189"/>
    </location>
</feature>
<dbReference type="PANTHER" id="PTHR43294">
    <property type="entry name" value="SODIUM/POTASSIUM-TRANSPORTING ATPASE SUBUNIT ALPHA"/>
    <property type="match status" value="1"/>
</dbReference>
<protein>
    <recommendedName>
        <fullName evidence="6">Cation-transporting P-type ATPase N-terminal domain-containing protein</fullName>
    </recommendedName>
</protein>
<dbReference type="GO" id="GO:0005886">
    <property type="term" value="C:plasma membrane"/>
    <property type="evidence" value="ECO:0007669"/>
    <property type="project" value="UniProtKB-SubCell"/>
</dbReference>
<dbReference type="InterPro" id="IPR008250">
    <property type="entry name" value="ATPase_P-typ_transduc_dom_A_sf"/>
</dbReference>
<comment type="subcellular location">
    <subcellularLocation>
        <location evidence="1">Cell membrane</location>
        <topology evidence="1">Multi-pass membrane protein</topology>
    </subcellularLocation>
</comment>
<dbReference type="GO" id="GO:1990573">
    <property type="term" value="P:potassium ion import across plasma membrane"/>
    <property type="evidence" value="ECO:0007669"/>
    <property type="project" value="TreeGrafter"/>
</dbReference>
<dbReference type="EMBL" id="HBHR01001594">
    <property type="protein sequence ID" value="CAD9858123.1"/>
    <property type="molecule type" value="Transcribed_RNA"/>
</dbReference>
<dbReference type="SUPFAM" id="SSF81665">
    <property type="entry name" value="Calcium ATPase, transmembrane domain M"/>
    <property type="match status" value="1"/>
</dbReference>
<dbReference type="GO" id="GO:1902600">
    <property type="term" value="P:proton transmembrane transport"/>
    <property type="evidence" value="ECO:0007669"/>
    <property type="project" value="TreeGrafter"/>
</dbReference>
<dbReference type="GO" id="GO:0006883">
    <property type="term" value="P:intracellular sodium ion homeostasis"/>
    <property type="evidence" value="ECO:0007669"/>
    <property type="project" value="TreeGrafter"/>
</dbReference>
<dbReference type="AlphaFoldDB" id="A0A7S2USP6"/>
<sequence length="199" mass="21643">MEVPLILGKGDKQVHVCPPERLIEELGTSLEKGLPRQTAHARREQEGTNVVPSPNKCPGWLCCLLPCILSTRKNKLFAENVPEEANVLRNGKWLLMDYGSIVRGDIVKIKEGDIIPADIRLLKCSPDMKVEGAAITGDSMWRPCTTESTDENVLMSHNMVFTAYTCTKGEGIGVAVGCGSNTLFSQLIKAGTWPPPGLA</sequence>
<dbReference type="GO" id="GO:0030007">
    <property type="term" value="P:intracellular potassium ion homeostasis"/>
    <property type="evidence" value="ECO:0007669"/>
    <property type="project" value="TreeGrafter"/>
</dbReference>
<dbReference type="InterPro" id="IPR059000">
    <property type="entry name" value="ATPase_P-type_domA"/>
</dbReference>
<dbReference type="InterPro" id="IPR023298">
    <property type="entry name" value="ATPase_P-typ_TM_dom_sf"/>
</dbReference>
<reference evidence="5" key="1">
    <citation type="submission" date="2021-01" db="EMBL/GenBank/DDBJ databases">
        <authorList>
            <person name="Corre E."/>
            <person name="Pelletier E."/>
            <person name="Niang G."/>
            <person name="Scheremetjew M."/>
            <person name="Finn R."/>
            <person name="Kale V."/>
            <person name="Holt S."/>
            <person name="Cochrane G."/>
            <person name="Meng A."/>
            <person name="Brown T."/>
            <person name="Cohen L."/>
        </authorList>
    </citation>
    <scope>NUCLEOTIDE SEQUENCE</scope>
    <source>
        <strain evidence="5">CCMP1661</strain>
    </source>
</reference>
<dbReference type="Gene3D" id="2.70.150.10">
    <property type="entry name" value="Calcium-transporting ATPase, cytoplasmic transduction domain A"/>
    <property type="match status" value="1"/>
</dbReference>
<evidence type="ECO:0000256" key="1">
    <source>
        <dbReference type="ARBA" id="ARBA00004651"/>
    </source>
</evidence>
<keyword evidence="2" id="KW-1003">Cell membrane</keyword>
<feature type="domain" description="Cation-transporting P-type ATPase N-terminal" evidence="4">
    <location>
        <begin position="17"/>
        <end position="64"/>
    </location>
</feature>
<proteinExistence type="predicted"/>
<keyword evidence="2" id="KW-0472">Membrane</keyword>